<proteinExistence type="predicted"/>
<feature type="region of interest" description="Disordered" evidence="5">
    <location>
        <begin position="263"/>
        <end position="284"/>
    </location>
</feature>
<feature type="coiled-coil region" evidence="4">
    <location>
        <begin position="534"/>
        <end position="561"/>
    </location>
</feature>
<feature type="coiled-coil region" evidence="4">
    <location>
        <begin position="345"/>
        <end position="421"/>
    </location>
</feature>
<evidence type="ECO:0000256" key="6">
    <source>
        <dbReference type="SAM" id="Phobius"/>
    </source>
</evidence>
<keyword evidence="9" id="KW-1185">Reference proteome</keyword>
<evidence type="ECO:0000256" key="4">
    <source>
        <dbReference type="SAM" id="Coils"/>
    </source>
</evidence>
<keyword evidence="3 4" id="KW-0175">Coiled coil</keyword>
<evidence type="ECO:0000313" key="9">
    <source>
        <dbReference type="Proteomes" id="UP001642502"/>
    </source>
</evidence>
<feature type="domain" description="Calponin-homology (CH)" evidence="7">
    <location>
        <begin position="11"/>
        <end position="123"/>
    </location>
</feature>
<evidence type="ECO:0000256" key="3">
    <source>
        <dbReference type="ARBA" id="ARBA00023054"/>
    </source>
</evidence>
<sequence length="929" mass="103835">MPPHSSQPTGRAGQTALLTWVNTFPLDRRVDRLEDLADGHVFAQMLHDLDPEYDPDELEQNAGSSAWLTNKLNIQSVFKALTKYIIHKDRSGMIDFLPRTIDVRAVSDNLNAEGIVQLIAIFTTAAMLGEHNTRYIPVMRDNLTTSEQAEIMAILQRKDEERQRLVDSSGVDASVDAANASLDPALVVEAQLATLASDYDRVTKKLADINTRFEHLQISYEVIKDDLERKEKELDLERQKHGASESQLIRDLHEKIREQDDLISNQEGQAEDDRQTKQRLTQENSQLARKAALVEQLQDQVQELKHINDDLSKKANTVDRYKQKLETQRGLEMRLEEALYEVGRNKEALKELEALHKRSNQQQATIERFREMVSGLEQQIEDNRIQKAALEADIYGAHAQLQNLREQNQLSETRIGELEQQLLQGTGSALPTGPGGVIGGSAAFNLEEELQHTDDPAHAYTVEISRLRAENNLLRSNVSVGSENDRLRADLEISRTKEELARKKYNDMFEKHTLLQVQIKALTTGSDTEAGEVLVEAQRKLRDTTTELDRHKTATRELESQMADKHREMLRLRADLGAVDKGSMDALEELKSTDALISESLKKELESLRTDFRLLQVDNEQQQKQLIEALVSKEELRKTMGSRVAPALDEKDTPGATTLPSQAPVNAAEQLKRINEKNEKLRNAMRQLKKQYDTIEHERLELQKKLKTVEASGGPNTIVGNAGAVAAGFAAQLAGSEQLIKNLRREIAMITTAWYDLTSRLQSNHVVLQRRQDAPKSWVNKQRQMVNGGFSLDERTPCIDPRHTDFFSYPPKVEASELVRSAAAAAARRTKAAHAILGLARPTDVLVETVIVAFVAFVAIGIARAVFGETVTATTRTGSAFSGVDLAVGSVGRLVVDAVAGTCPHSVACTGLARVVYSRAAHLLRPRQW</sequence>
<keyword evidence="6" id="KW-0812">Transmembrane</keyword>
<dbReference type="Proteomes" id="UP001642502">
    <property type="component" value="Unassembled WGS sequence"/>
</dbReference>
<dbReference type="CDD" id="cd22211">
    <property type="entry name" value="HkD_SF"/>
    <property type="match status" value="1"/>
</dbReference>
<name>A0ABP0DJ52_9PEZI</name>
<evidence type="ECO:0000256" key="2">
    <source>
        <dbReference type="ARBA" id="ARBA00022490"/>
    </source>
</evidence>
<feature type="coiled-coil region" evidence="4">
    <location>
        <begin position="667"/>
        <end position="712"/>
    </location>
</feature>
<keyword evidence="6" id="KW-0472">Membrane</keyword>
<dbReference type="PANTHER" id="PTHR18947">
    <property type="entry name" value="HOOK PROTEINS"/>
    <property type="match status" value="1"/>
</dbReference>
<dbReference type="InterPro" id="IPR043936">
    <property type="entry name" value="HOOK_N"/>
</dbReference>
<reference evidence="8 9" key="1">
    <citation type="submission" date="2024-01" db="EMBL/GenBank/DDBJ databases">
        <authorList>
            <person name="Allen C."/>
            <person name="Tagirdzhanova G."/>
        </authorList>
    </citation>
    <scope>NUCLEOTIDE SEQUENCE [LARGE SCALE GENOMIC DNA]</scope>
    <source>
        <strain evidence="8 9">CBS 119000</strain>
    </source>
</reference>
<evidence type="ECO:0000256" key="1">
    <source>
        <dbReference type="ARBA" id="ARBA00004496"/>
    </source>
</evidence>
<keyword evidence="6" id="KW-1133">Transmembrane helix</keyword>
<dbReference type="Gene3D" id="1.10.418.10">
    <property type="entry name" value="Calponin-like domain"/>
    <property type="match status" value="1"/>
</dbReference>
<comment type="caution">
    <text evidence="8">The sequence shown here is derived from an EMBL/GenBank/DDBJ whole genome shotgun (WGS) entry which is preliminary data.</text>
</comment>
<dbReference type="PANTHER" id="PTHR18947:SF28">
    <property type="entry name" value="GIRDIN, ISOFORM A"/>
    <property type="match status" value="1"/>
</dbReference>
<evidence type="ECO:0000259" key="7">
    <source>
        <dbReference type="PROSITE" id="PS50021"/>
    </source>
</evidence>
<feature type="region of interest" description="Disordered" evidence="5">
    <location>
        <begin position="641"/>
        <end position="661"/>
    </location>
</feature>
<dbReference type="PROSITE" id="PS50021">
    <property type="entry name" value="CH"/>
    <property type="match status" value="1"/>
</dbReference>
<gene>
    <name evidence="8" type="ORF">SEPCBS119000_002992</name>
</gene>
<evidence type="ECO:0000256" key="5">
    <source>
        <dbReference type="SAM" id="MobiDB-lite"/>
    </source>
</evidence>
<protein>
    <recommendedName>
        <fullName evidence="7">Calponin-homology (CH) domain-containing protein</fullName>
    </recommendedName>
</protein>
<accession>A0ABP0DJ52</accession>
<dbReference type="InterPro" id="IPR001715">
    <property type="entry name" value="CH_dom"/>
</dbReference>
<dbReference type="SUPFAM" id="SSF116907">
    <property type="entry name" value="Hook domain"/>
    <property type="match status" value="1"/>
</dbReference>
<organism evidence="8 9">
    <name type="scientific">Sporothrix epigloea</name>
    <dbReference type="NCBI Taxonomy" id="1892477"/>
    <lineage>
        <taxon>Eukaryota</taxon>
        <taxon>Fungi</taxon>
        <taxon>Dikarya</taxon>
        <taxon>Ascomycota</taxon>
        <taxon>Pezizomycotina</taxon>
        <taxon>Sordariomycetes</taxon>
        <taxon>Sordariomycetidae</taxon>
        <taxon>Ophiostomatales</taxon>
        <taxon>Ophiostomataceae</taxon>
        <taxon>Sporothrix</taxon>
    </lineage>
</organism>
<dbReference type="InterPro" id="IPR036872">
    <property type="entry name" value="CH_dom_sf"/>
</dbReference>
<dbReference type="EMBL" id="CAWUON010000035">
    <property type="protein sequence ID" value="CAK7268299.1"/>
    <property type="molecule type" value="Genomic_DNA"/>
</dbReference>
<comment type="subcellular location">
    <subcellularLocation>
        <location evidence="1">Cytoplasm</location>
    </subcellularLocation>
</comment>
<dbReference type="Pfam" id="PF19047">
    <property type="entry name" value="HOOK_N"/>
    <property type="match status" value="1"/>
</dbReference>
<feature type="transmembrane region" description="Helical" evidence="6">
    <location>
        <begin position="845"/>
        <end position="867"/>
    </location>
</feature>
<keyword evidence="2" id="KW-0963">Cytoplasm</keyword>
<feature type="coiled-coil region" evidence="4">
    <location>
        <begin position="598"/>
        <end position="639"/>
    </location>
</feature>
<evidence type="ECO:0000313" key="8">
    <source>
        <dbReference type="EMBL" id="CAK7268299.1"/>
    </source>
</evidence>